<dbReference type="Proteomes" id="UP000605148">
    <property type="component" value="Unassembled WGS sequence"/>
</dbReference>
<comment type="caution">
    <text evidence="2">The sequence shown here is derived from an EMBL/GenBank/DDBJ whole genome shotgun (WGS) entry which is preliminary data.</text>
</comment>
<name>A0A916TLP0_9HYPH</name>
<evidence type="ECO:0000313" key="2">
    <source>
        <dbReference type="EMBL" id="GGB54293.1"/>
    </source>
</evidence>
<keyword evidence="3" id="KW-1185">Reference proteome</keyword>
<reference evidence="2" key="2">
    <citation type="submission" date="2020-09" db="EMBL/GenBank/DDBJ databases">
        <authorList>
            <person name="Sun Q."/>
            <person name="Zhou Y."/>
        </authorList>
    </citation>
    <scope>NUCLEOTIDE SEQUENCE</scope>
    <source>
        <strain evidence="2">CGMCC 1.12426</strain>
    </source>
</reference>
<dbReference type="EMBL" id="BMFA01000008">
    <property type="protein sequence ID" value="GGB54293.1"/>
    <property type="molecule type" value="Genomic_DNA"/>
</dbReference>
<accession>A0A916TLP0</accession>
<gene>
    <name evidence="2" type="ORF">GCM10011316_27930</name>
</gene>
<evidence type="ECO:0000313" key="3">
    <source>
        <dbReference type="Proteomes" id="UP000605148"/>
    </source>
</evidence>
<reference evidence="2" key="1">
    <citation type="journal article" date="2014" name="Int. J. Syst. Evol. Microbiol.">
        <title>Complete genome sequence of Corynebacterium casei LMG S-19264T (=DSM 44701T), isolated from a smear-ripened cheese.</title>
        <authorList>
            <consortium name="US DOE Joint Genome Institute (JGI-PGF)"/>
            <person name="Walter F."/>
            <person name="Albersmeier A."/>
            <person name="Kalinowski J."/>
            <person name="Ruckert C."/>
        </authorList>
    </citation>
    <scope>NUCLEOTIDE SEQUENCE</scope>
    <source>
        <strain evidence="2">CGMCC 1.12426</strain>
    </source>
</reference>
<protein>
    <submittedName>
        <fullName evidence="2">Uncharacterized protein</fullName>
    </submittedName>
</protein>
<dbReference type="AlphaFoldDB" id="A0A916TLP0"/>
<organism evidence="2 3">
    <name type="scientific">Roseibium aquae</name>
    <dbReference type="NCBI Taxonomy" id="1323746"/>
    <lineage>
        <taxon>Bacteria</taxon>
        <taxon>Pseudomonadati</taxon>
        <taxon>Pseudomonadota</taxon>
        <taxon>Alphaproteobacteria</taxon>
        <taxon>Hyphomicrobiales</taxon>
        <taxon>Stappiaceae</taxon>
        <taxon>Roseibium</taxon>
    </lineage>
</organism>
<proteinExistence type="predicted"/>
<evidence type="ECO:0000256" key="1">
    <source>
        <dbReference type="SAM" id="MobiDB-lite"/>
    </source>
</evidence>
<feature type="region of interest" description="Disordered" evidence="1">
    <location>
        <begin position="1"/>
        <end position="25"/>
    </location>
</feature>
<sequence>MAVDPRPSVSGKMLDHRQNAAGHQAIRHAQPEIGDDLRVGRKGTVPDRVNGIGKKQVQTRQAINRDTKIKQDLSNQVRPEAGGVPAGGRILFIEPRICLLRRKDWPMGWAEALNPPPFLIDQDGGIRPAHRIAISPHKILHLAGR</sequence>